<feature type="domain" description="DUF4817" evidence="2">
    <location>
        <begin position="7"/>
        <end position="54"/>
    </location>
</feature>
<dbReference type="PANTHER" id="PTHR47326">
    <property type="entry name" value="TRANSPOSABLE ELEMENT TC3 TRANSPOSASE-LIKE PROTEIN"/>
    <property type="match status" value="1"/>
</dbReference>
<name>A0ABQ8SXG8_PERAM</name>
<organism evidence="3 4">
    <name type="scientific">Periplaneta americana</name>
    <name type="common">American cockroach</name>
    <name type="synonym">Blatta americana</name>
    <dbReference type="NCBI Taxonomy" id="6978"/>
    <lineage>
        <taxon>Eukaryota</taxon>
        <taxon>Metazoa</taxon>
        <taxon>Ecdysozoa</taxon>
        <taxon>Arthropoda</taxon>
        <taxon>Hexapoda</taxon>
        <taxon>Insecta</taxon>
        <taxon>Pterygota</taxon>
        <taxon>Neoptera</taxon>
        <taxon>Polyneoptera</taxon>
        <taxon>Dictyoptera</taxon>
        <taxon>Blattodea</taxon>
        <taxon>Blattoidea</taxon>
        <taxon>Blattidae</taxon>
        <taxon>Blattinae</taxon>
        <taxon>Periplaneta</taxon>
    </lineage>
</organism>
<keyword evidence="4" id="KW-1185">Reference proteome</keyword>
<dbReference type="EMBL" id="JAJSOF020000019">
    <property type="protein sequence ID" value="KAJ4438382.1"/>
    <property type="molecule type" value="Genomic_DNA"/>
</dbReference>
<evidence type="ECO:0000313" key="4">
    <source>
        <dbReference type="Proteomes" id="UP001148838"/>
    </source>
</evidence>
<dbReference type="Proteomes" id="UP001148838">
    <property type="component" value="Unassembled WGS sequence"/>
</dbReference>
<dbReference type="PANTHER" id="PTHR47326:SF1">
    <property type="entry name" value="HTH PSQ-TYPE DOMAIN-CONTAINING PROTEIN"/>
    <property type="match status" value="1"/>
</dbReference>
<comment type="subcellular location">
    <subcellularLocation>
        <location evidence="1">Nucleus</location>
    </subcellularLocation>
</comment>
<comment type="caution">
    <text evidence="3">The sequence shown here is derived from an EMBL/GenBank/DDBJ whole genome shotgun (WGS) entry which is preliminary data.</text>
</comment>
<evidence type="ECO:0000256" key="1">
    <source>
        <dbReference type="ARBA" id="ARBA00004123"/>
    </source>
</evidence>
<dbReference type="InterPro" id="IPR036397">
    <property type="entry name" value="RNaseH_sf"/>
</dbReference>
<protein>
    <recommendedName>
        <fullName evidence="2">DUF4817 domain-containing protein</fullName>
    </recommendedName>
</protein>
<dbReference type="Gene3D" id="3.30.420.10">
    <property type="entry name" value="Ribonuclease H-like superfamily/Ribonuclease H"/>
    <property type="match status" value="1"/>
</dbReference>
<reference evidence="3 4" key="1">
    <citation type="journal article" date="2022" name="Allergy">
        <title>Genome assembly and annotation of Periplaneta americana reveal a comprehensive cockroach allergen profile.</title>
        <authorList>
            <person name="Wang L."/>
            <person name="Xiong Q."/>
            <person name="Saelim N."/>
            <person name="Wang L."/>
            <person name="Nong W."/>
            <person name="Wan A.T."/>
            <person name="Shi M."/>
            <person name="Liu X."/>
            <person name="Cao Q."/>
            <person name="Hui J.H.L."/>
            <person name="Sookrung N."/>
            <person name="Leung T.F."/>
            <person name="Tungtrongchitr A."/>
            <person name="Tsui S.K.W."/>
        </authorList>
    </citation>
    <scope>NUCLEOTIDE SEQUENCE [LARGE SCALE GENOMIC DNA]</scope>
    <source>
        <strain evidence="3">PWHHKU_190912</strain>
    </source>
</reference>
<accession>A0ABQ8SXG8</accession>
<dbReference type="Pfam" id="PF16087">
    <property type="entry name" value="DUF4817"/>
    <property type="match status" value="1"/>
</dbReference>
<proteinExistence type="predicted"/>
<evidence type="ECO:0000259" key="2">
    <source>
        <dbReference type="Pfam" id="PF16087"/>
    </source>
</evidence>
<dbReference type="InterPro" id="IPR009057">
    <property type="entry name" value="Homeodomain-like_sf"/>
</dbReference>
<sequence>MERLNPEQRTKLIELYFENQRSIILTQRAYRRHFHVRHCPHQTTILRLVARFRQNYSVCDRPRTGRRRSVRTPENIERVRDSINDKPETSTRRRAAQLGMNRRSLQRILRTDLKLFPYKLQLVQRVSPADAQARLRYAVRFQNLAREQQDFLQNLIMSDEAHFHLNGVVKKQNCRIWARKTPRPSFRMICIQ</sequence>
<gene>
    <name evidence="3" type="ORF">ANN_14327</name>
</gene>
<evidence type="ECO:0000313" key="3">
    <source>
        <dbReference type="EMBL" id="KAJ4438382.1"/>
    </source>
</evidence>
<dbReference type="SUPFAM" id="SSF46689">
    <property type="entry name" value="Homeodomain-like"/>
    <property type="match status" value="1"/>
</dbReference>
<dbReference type="InterPro" id="IPR032135">
    <property type="entry name" value="DUF4817"/>
</dbReference>